<reference evidence="2 3" key="1">
    <citation type="submission" date="2018-06" db="EMBL/GenBank/DDBJ databases">
        <authorList>
            <person name="Zhirakovskaya E."/>
        </authorList>
    </citation>
    <scope>NUCLEOTIDE SEQUENCE [LARGE SCALE GENOMIC DNA]</scope>
    <source>
        <strain evidence="2 3">LY3</strain>
    </source>
</reference>
<dbReference type="AlphaFoldDB" id="A0A327N0Q5"/>
<gene>
    <name evidence="2" type="ORF">DOZ80_18150</name>
</gene>
<keyword evidence="1" id="KW-0812">Transmembrane</keyword>
<organism evidence="2 3">
    <name type="scientific">Pseudomonas fluorescens</name>
    <dbReference type="NCBI Taxonomy" id="294"/>
    <lineage>
        <taxon>Bacteria</taxon>
        <taxon>Pseudomonadati</taxon>
        <taxon>Pseudomonadota</taxon>
        <taxon>Gammaproteobacteria</taxon>
        <taxon>Pseudomonadales</taxon>
        <taxon>Pseudomonadaceae</taxon>
        <taxon>Pseudomonas</taxon>
    </lineage>
</organism>
<evidence type="ECO:0000256" key="1">
    <source>
        <dbReference type="SAM" id="Phobius"/>
    </source>
</evidence>
<name>A0A327N0Q5_PSEFL</name>
<dbReference type="Proteomes" id="UP000249493">
    <property type="component" value="Unassembled WGS sequence"/>
</dbReference>
<protein>
    <submittedName>
        <fullName evidence="2">Uncharacterized protein</fullName>
    </submittedName>
</protein>
<comment type="caution">
    <text evidence="2">The sequence shown here is derived from an EMBL/GenBank/DDBJ whole genome shotgun (WGS) entry which is preliminary data.</text>
</comment>
<evidence type="ECO:0000313" key="2">
    <source>
        <dbReference type="EMBL" id="RAI68313.1"/>
    </source>
</evidence>
<keyword evidence="1" id="KW-1133">Transmembrane helix</keyword>
<evidence type="ECO:0000313" key="3">
    <source>
        <dbReference type="Proteomes" id="UP000249493"/>
    </source>
</evidence>
<feature type="transmembrane region" description="Helical" evidence="1">
    <location>
        <begin position="29"/>
        <end position="51"/>
    </location>
</feature>
<keyword evidence="1" id="KW-0472">Membrane</keyword>
<dbReference type="EMBL" id="QLIN01000007">
    <property type="protein sequence ID" value="RAI68313.1"/>
    <property type="molecule type" value="Genomic_DNA"/>
</dbReference>
<sequence length="71" mass="7595">MLAKASVNIALVFRTPSLASQLLQGGNAYGSSIRSAALFSLLLLLLLLIFLPPREAEHRFCAVGNPAWMPG</sequence>
<proteinExistence type="predicted"/>
<accession>A0A327N0Q5</accession>